<reference evidence="1 2" key="1">
    <citation type="journal article" date="2009" name="J. Bacteriol.">
        <title>Draft genome sequence of the extremely acidophilic bacterium Acidithiobacillus caldus ATCC 51756 reveals metabolic versatility in the genus Acidithiobacillus.</title>
        <authorList>
            <person name="Valdes J."/>
            <person name="Quatrini R."/>
            <person name="Hallberg K."/>
            <person name="Dopson M."/>
            <person name="Valenzuela P.D."/>
            <person name="Holmes D.S."/>
        </authorList>
    </citation>
    <scope>NUCLEOTIDE SEQUENCE [LARGE SCALE GENOMIC DNA]</scope>
    <source>
        <strain evidence="2">ATCC 51756 / DSM 8584 / KU</strain>
    </source>
</reference>
<protein>
    <recommendedName>
        <fullName evidence="3">Plasmid related protein</fullName>
    </recommendedName>
</protein>
<gene>
    <name evidence="1" type="ORF">Acaty_c0575</name>
</gene>
<dbReference type="EMBL" id="CP005986">
    <property type="protein sequence ID" value="AIA54459.1"/>
    <property type="molecule type" value="Genomic_DNA"/>
</dbReference>
<dbReference type="KEGG" id="acz:Acaty_c0575"/>
<name>A0A059ZN73_ACICK</name>
<evidence type="ECO:0008006" key="3">
    <source>
        <dbReference type="Google" id="ProtNLM"/>
    </source>
</evidence>
<accession>A0A059ZN73</accession>
<sequence>MSASKTLLFPMGQILASPDAWAILEAGNVDPQEILRRHATGDWEESMDEDLAAASRQAIDSGATIVTTWQIGGYTLWVRTDATRQTTILDIPLDN</sequence>
<dbReference type="eggNOG" id="ENOG5032YPG">
    <property type="taxonomic scope" value="Bacteria"/>
</dbReference>
<proteinExistence type="predicted"/>
<dbReference type="AlphaFoldDB" id="A0A059ZN73"/>
<dbReference type="Proteomes" id="UP000005522">
    <property type="component" value="Chromosome"/>
</dbReference>
<dbReference type="GeneID" id="92930591"/>
<dbReference type="HOGENOM" id="CLU_162353_1_0_6"/>
<evidence type="ECO:0000313" key="1">
    <source>
        <dbReference type="EMBL" id="AIA54459.1"/>
    </source>
</evidence>
<dbReference type="RefSeq" id="WP_004870702.1">
    <property type="nucleotide sequence ID" value="NZ_CP005986.1"/>
</dbReference>
<organism evidence="1 2">
    <name type="scientific">Acidithiobacillus caldus (strain ATCC 51756 / DSM 8584 / KU)</name>
    <dbReference type="NCBI Taxonomy" id="637389"/>
    <lineage>
        <taxon>Bacteria</taxon>
        <taxon>Pseudomonadati</taxon>
        <taxon>Pseudomonadota</taxon>
        <taxon>Acidithiobacillia</taxon>
        <taxon>Acidithiobacillales</taxon>
        <taxon>Acidithiobacillaceae</taxon>
        <taxon>Acidithiobacillus</taxon>
    </lineage>
</organism>
<evidence type="ECO:0000313" key="2">
    <source>
        <dbReference type="Proteomes" id="UP000005522"/>
    </source>
</evidence>